<evidence type="ECO:0000313" key="2">
    <source>
        <dbReference type="EMBL" id="CAF5208330.1"/>
    </source>
</evidence>
<dbReference type="Pfam" id="PF21459">
    <property type="entry name" value="INI1_DNA-bd"/>
    <property type="match status" value="1"/>
</dbReference>
<reference evidence="3" key="1">
    <citation type="submission" date="2021-02" db="EMBL/GenBank/DDBJ databases">
        <authorList>
            <person name="Nowell W R."/>
        </authorList>
    </citation>
    <scope>NUCLEOTIDE SEQUENCE</scope>
</reference>
<evidence type="ECO:0000259" key="1">
    <source>
        <dbReference type="Pfam" id="PF21459"/>
    </source>
</evidence>
<comment type="caution">
    <text evidence="3">The sequence shown here is derived from an EMBL/GenBank/DDBJ whole genome shotgun (WGS) entry which is preliminary data.</text>
</comment>
<feature type="non-terminal residue" evidence="3">
    <location>
        <position position="157"/>
    </location>
</feature>
<name>A0A8S3J2Q5_9BILA</name>
<evidence type="ECO:0000313" key="3">
    <source>
        <dbReference type="EMBL" id="CAF5209567.1"/>
    </source>
</evidence>
<sequence length="157" mass="18120">VGNYLRLFRGTLYKRYPSLWRRVITSEERKWLIERGCSESSLPTNLTLLRANEVDEILLGNEEKYRALTMNADPPTTRSDKTKRSTLLTTFSTDSHHLETVPAATPVNRNRPSMKRKTFPLCFDYTDTSAAIENAEQVEELVPIRLDMEVDGQKLRD</sequence>
<evidence type="ECO:0000313" key="4">
    <source>
        <dbReference type="Proteomes" id="UP000681720"/>
    </source>
</evidence>
<dbReference type="EMBL" id="CAJOBI010337708">
    <property type="protein sequence ID" value="CAF5208330.1"/>
    <property type="molecule type" value="Genomic_DNA"/>
</dbReference>
<feature type="non-terminal residue" evidence="3">
    <location>
        <position position="1"/>
    </location>
</feature>
<protein>
    <recommendedName>
        <fullName evidence="1">SWI/SNF Subunit INI1 DNA binding domain-containing protein</fullName>
    </recommendedName>
</protein>
<dbReference type="CDD" id="cd21086">
    <property type="entry name" value="WH_NTD_SMARCB1"/>
    <property type="match status" value="1"/>
</dbReference>
<organism evidence="3 4">
    <name type="scientific">Rotaria magnacalcarata</name>
    <dbReference type="NCBI Taxonomy" id="392030"/>
    <lineage>
        <taxon>Eukaryota</taxon>
        <taxon>Metazoa</taxon>
        <taxon>Spiralia</taxon>
        <taxon>Gnathifera</taxon>
        <taxon>Rotifera</taxon>
        <taxon>Eurotatoria</taxon>
        <taxon>Bdelloidea</taxon>
        <taxon>Philodinida</taxon>
        <taxon>Philodinidae</taxon>
        <taxon>Rotaria</taxon>
    </lineage>
</organism>
<dbReference type="AlphaFoldDB" id="A0A8S3J2Q5"/>
<accession>A0A8S3J2Q5</accession>
<dbReference type="Proteomes" id="UP000681720">
    <property type="component" value="Unassembled WGS sequence"/>
</dbReference>
<dbReference type="Proteomes" id="UP000676336">
    <property type="component" value="Unassembled WGS sequence"/>
</dbReference>
<proteinExistence type="predicted"/>
<dbReference type="InterPro" id="IPR048664">
    <property type="entry name" value="INI1_DNA-bd"/>
</dbReference>
<feature type="domain" description="SWI/SNF Subunit INI1 DNA binding" evidence="1">
    <location>
        <begin position="1"/>
        <end position="61"/>
    </location>
</feature>
<gene>
    <name evidence="3" type="ORF">GIL414_LOCUS79337</name>
    <name evidence="2" type="ORF">SMN809_LOCUS77579</name>
</gene>
<dbReference type="EMBL" id="CAJOBJ010352064">
    <property type="protein sequence ID" value="CAF5209567.1"/>
    <property type="molecule type" value="Genomic_DNA"/>
</dbReference>